<dbReference type="RefSeq" id="WP_142815235.1">
    <property type="nucleotide sequence ID" value="NZ_CP033893.1"/>
</dbReference>
<dbReference type="Gene3D" id="3.40.390.10">
    <property type="entry name" value="Collagenase (Catalytic Domain)"/>
    <property type="match status" value="1"/>
</dbReference>
<evidence type="ECO:0000256" key="9">
    <source>
        <dbReference type="ARBA" id="ARBA00022723"/>
    </source>
</evidence>
<dbReference type="GO" id="GO:0008270">
    <property type="term" value="F:zinc ion binding"/>
    <property type="evidence" value="ECO:0007669"/>
    <property type="project" value="InterPro"/>
</dbReference>
<evidence type="ECO:0000256" key="8">
    <source>
        <dbReference type="ARBA" id="ARBA00022670"/>
    </source>
</evidence>
<dbReference type="InterPro" id="IPR001818">
    <property type="entry name" value="Pept_M10_metallopeptidase"/>
</dbReference>
<evidence type="ECO:0000256" key="2">
    <source>
        <dbReference type="ARBA" id="ARBA00001913"/>
    </source>
</evidence>
<dbReference type="GO" id="GO:0005509">
    <property type="term" value="F:calcium ion binding"/>
    <property type="evidence" value="ECO:0007669"/>
    <property type="project" value="InterPro"/>
</dbReference>
<keyword evidence="7" id="KW-0964">Secreted</keyword>
<dbReference type="SMART" id="SM00235">
    <property type="entry name" value="ZnMc"/>
    <property type="match status" value="1"/>
</dbReference>
<evidence type="ECO:0000256" key="3">
    <source>
        <dbReference type="ARBA" id="ARBA00001947"/>
    </source>
</evidence>
<feature type="domain" description="Peptidase metallopeptidase" evidence="15">
    <location>
        <begin position="93"/>
        <end position="289"/>
    </location>
</feature>
<proteinExistence type="inferred from homology"/>
<sequence>MNRNHNEILQDDEAFTGLAATSPHDPNYQFYYHQTGSIYNGLGYGAYLTLDNANIYSNQRGTGPLTTWGKTRENYSSERAADQLTRSGYTHNGDNVFHQPADLTFSFLTQEALDVIGRTGTGNNANKGLEPLTEAAKSQALKSMQAWADVANVTFTEAQSTDLNHRADITFAYYTQKADGSAADDNAFGYYPATSDPADDNSYAGTVWFNKGFLTHQAPVPGDFSSQTFTHEIGHALGLMHPGDYDASDDKDPTYIDDAVYYQDSVQYSIMSYFSGNNTGSDTKGVNGYGPMIDDIAAMQKLYGANMETRTGDSVYGFNSNTGRDFLTATADNGKPVNFAVWDAGGNDTLDFSGYSQQQLINLNDGAFSSVGGGTQNVSIANNAVIENAIGGSGRDVLIGNEQDNLLAGNAGSDMLYGGLGADHLWGGKDANNFADYFVYLNANESTTTAFDVIEDFEHGVDKIDLSGLRFNNSLSELRLIDSADSFSGQKGEFKLNFDTFNGTTDLLLNTHNDSYAADFKIQVVGQVEQSDILFA</sequence>
<evidence type="ECO:0000256" key="10">
    <source>
        <dbReference type="ARBA" id="ARBA00022737"/>
    </source>
</evidence>
<evidence type="ECO:0000256" key="14">
    <source>
        <dbReference type="ARBA" id="ARBA00023049"/>
    </source>
</evidence>
<keyword evidence="12" id="KW-0862">Zinc</keyword>
<dbReference type="EC" id="3.4.24.40" evidence="6"/>
<dbReference type="EMBL" id="CP033893">
    <property type="protein sequence ID" value="QDL32181.1"/>
    <property type="molecule type" value="Genomic_DNA"/>
</dbReference>
<dbReference type="InterPro" id="IPR013858">
    <property type="entry name" value="Peptidase_M10B_C"/>
</dbReference>
<dbReference type="GO" id="GO:0031012">
    <property type="term" value="C:extracellular matrix"/>
    <property type="evidence" value="ECO:0007669"/>
    <property type="project" value="InterPro"/>
</dbReference>
<evidence type="ECO:0000256" key="7">
    <source>
        <dbReference type="ARBA" id="ARBA00022525"/>
    </source>
</evidence>
<dbReference type="Pfam" id="PF00413">
    <property type="entry name" value="Peptidase_M10"/>
    <property type="match status" value="1"/>
</dbReference>
<dbReference type="GO" id="GO:0006508">
    <property type="term" value="P:proteolysis"/>
    <property type="evidence" value="ECO:0007669"/>
    <property type="project" value="UniProtKB-KW"/>
</dbReference>
<keyword evidence="9" id="KW-0479">Metal-binding</keyword>
<dbReference type="SUPFAM" id="SSF51120">
    <property type="entry name" value="beta-Roll"/>
    <property type="match status" value="1"/>
</dbReference>
<comment type="subcellular location">
    <subcellularLocation>
        <location evidence="4">Secreted</location>
    </subcellularLocation>
</comment>
<organism evidence="16 17">
    <name type="scientific">Serratia liquefaciens</name>
    <dbReference type="NCBI Taxonomy" id="614"/>
    <lineage>
        <taxon>Bacteria</taxon>
        <taxon>Pseudomonadati</taxon>
        <taxon>Pseudomonadota</taxon>
        <taxon>Gammaproteobacteria</taxon>
        <taxon>Enterobacterales</taxon>
        <taxon>Yersiniaceae</taxon>
        <taxon>Serratia</taxon>
    </lineage>
</organism>
<dbReference type="AlphaFoldDB" id="A0A515CVI5"/>
<accession>A0A515CVI5</accession>
<dbReference type="InterPro" id="IPR006026">
    <property type="entry name" value="Peptidase_Metallo"/>
</dbReference>
<comment type="cofactor">
    <cofactor evidence="3">
        <name>Zn(2+)</name>
        <dbReference type="ChEBI" id="CHEBI:29105"/>
    </cofactor>
</comment>
<reference evidence="16 17" key="1">
    <citation type="submission" date="2018-11" db="EMBL/GenBank/DDBJ databases">
        <title>The first complete genome of Serratia liquefaciens isolated from metalophyte plant revel distinctness adaptive mechanisms in an extreme habitat.</title>
        <authorList>
            <person name="Caneschi W.L."/>
            <person name="Sanchez A.B."/>
            <person name="Felestrino E.B."/>
            <person name="Assis R.A.B."/>
            <person name="Lemes C.G.C."/>
            <person name="Cordeiro I.F."/>
            <person name="Fonseca N.P."/>
            <person name="Villa M."/>
            <person name="Vieira I.T."/>
            <person name="Moraes L.A."/>
            <person name="Kamino L.H.Y."/>
            <person name="do Carmo F."/>
            <person name="Garcia C.M."/>
            <person name="Almeida N.F."/>
            <person name="Silva R.S."/>
            <person name="Ferro J.A."/>
            <person name="Ferro M.I.T."/>
            <person name="Varani A.M."/>
            <person name="Ferreira R.M."/>
            <person name="dos Santos V.L."/>
            <person name="Silva U.C."/>
            <person name="Setubal J.C."/>
            <person name="Moreira L.M."/>
        </authorList>
    </citation>
    <scope>NUCLEOTIDE SEQUENCE [LARGE SCALE GENOMIC DNA]</scope>
    <source>
        <strain evidence="16 17">FG3</strain>
    </source>
</reference>
<comment type="cofactor">
    <cofactor evidence="2">
        <name>Ca(2+)</name>
        <dbReference type="ChEBI" id="CHEBI:29108"/>
    </cofactor>
</comment>
<protein>
    <recommendedName>
        <fullName evidence="6">serralysin</fullName>
        <ecNumber evidence="6">3.4.24.40</ecNumber>
    </recommendedName>
</protein>
<keyword evidence="8 16" id="KW-0645">Protease</keyword>
<keyword evidence="13" id="KW-0106">Calcium</keyword>
<keyword evidence="11" id="KW-0378">Hydrolase</keyword>
<dbReference type="Proteomes" id="UP000317572">
    <property type="component" value="Chromosome"/>
</dbReference>
<gene>
    <name evidence="16" type="ORF">EGO53_10425</name>
</gene>
<dbReference type="STRING" id="614.XJ20_11895"/>
<evidence type="ECO:0000256" key="4">
    <source>
        <dbReference type="ARBA" id="ARBA00004613"/>
    </source>
</evidence>
<evidence type="ECO:0000256" key="12">
    <source>
        <dbReference type="ARBA" id="ARBA00022833"/>
    </source>
</evidence>
<evidence type="ECO:0000256" key="11">
    <source>
        <dbReference type="ARBA" id="ARBA00022801"/>
    </source>
</evidence>
<name>A0A515CVI5_SERLI</name>
<dbReference type="CDD" id="cd04277">
    <property type="entry name" value="ZnMc_serralysin_like"/>
    <property type="match status" value="1"/>
</dbReference>
<comment type="similarity">
    <text evidence="5">Belongs to the peptidase M10B family.</text>
</comment>
<dbReference type="InterPro" id="IPR001343">
    <property type="entry name" value="Hemolysn_Ca-bd"/>
</dbReference>
<dbReference type="InterPro" id="IPR034033">
    <property type="entry name" value="Serralysin-like"/>
</dbReference>
<evidence type="ECO:0000256" key="13">
    <source>
        <dbReference type="ARBA" id="ARBA00022837"/>
    </source>
</evidence>
<keyword evidence="10" id="KW-0677">Repeat</keyword>
<dbReference type="NCBIfam" id="NF035945">
    <property type="entry name" value="Zn_serralysin"/>
    <property type="match status" value="1"/>
</dbReference>
<evidence type="ECO:0000313" key="17">
    <source>
        <dbReference type="Proteomes" id="UP000317572"/>
    </source>
</evidence>
<evidence type="ECO:0000313" key="16">
    <source>
        <dbReference type="EMBL" id="QDL32181.1"/>
    </source>
</evidence>
<dbReference type="GO" id="GO:0004222">
    <property type="term" value="F:metalloendopeptidase activity"/>
    <property type="evidence" value="ECO:0007669"/>
    <property type="project" value="InterPro"/>
</dbReference>
<evidence type="ECO:0000256" key="5">
    <source>
        <dbReference type="ARBA" id="ARBA00009490"/>
    </source>
</evidence>
<dbReference type="InterPro" id="IPR011049">
    <property type="entry name" value="Serralysin-like_metalloprot_C"/>
</dbReference>
<dbReference type="InterPro" id="IPR016294">
    <property type="entry name" value="Pept_M10B"/>
</dbReference>
<keyword evidence="14" id="KW-0482">Metalloprotease</keyword>
<dbReference type="SUPFAM" id="SSF55486">
    <property type="entry name" value="Metalloproteases ('zincins'), catalytic domain"/>
    <property type="match status" value="1"/>
</dbReference>
<comment type="catalytic activity">
    <reaction evidence="1">
        <text>Preferential cleavage of bonds with hydrophobic residues in P1'.</text>
        <dbReference type="EC" id="3.4.24.40"/>
    </reaction>
</comment>
<dbReference type="Gene3D" id="2.150.10.10">
    <property type="entry name" value="Serralysin-like metalloprotease, C-terminal"/>
    <property type="match status" value="1"/>
</dbReference>
<evidence type="ECO:0000256" key="6">
    <source>
        <dbReference type="ARBA" id="ARBA00012422"/>
    </source>
</evidence>
<evidence type="ECO:0000259" key="15">
    <source>
        <dbReference type="SMART" id="SM00235"/>
    </source>
</evidence>
<dbReference type="Pfam" id="PF00353">
    <property type="entry name" value="HemolysinCabind"/>
    <property type="match status" value="1"/>
</dbReference>
<dbReference type="GO" id="GO:0005615">
    <property type="term" value="C:extracellular space"/>
    <property type="evidence" value="ECO:0007669"/>
    <property type="project" value="InterPro"/>
</dbReference>
<dbReference type="InterPro" id="IPR024079">
    <property type="entry name" value="MetalloPept_cat_dom_sf"/>
</dbReference>
<dbReference type="Pfam" id="PF08548">
    <property type="entry name" value="Peptidase_M10_C"/>
    <property type="match status" value="1"/>
</dbReference>
<evidence type="ECO:0000256" key="1">
    <source>
        <dbReference type="ARBA" id="ARBA00001609"/>
    </source>
</evidence>